<dbReference type="InterPro" id="IPR023753">
    <property type="entry name" value="FAD/NAD-binding_dom"/>
</dbReference>
<reference evidence="4" key="1">
    <citation type="journal article" date="2021" name="PeerJ">
        <title>Extensive microbial diversity within the chicken gut microbiome revealed by metagenomics and culture.</title>
        <authorList>
            <person name="Gilroy R."/>
            <person name="Ravi A."/>
            <person name="Getino M."/>
            <person name="Pursley I."/>
            <person name="Horton D.L."/>
            <person name="Alikhan N.F."/>
            <person name="Baker D."/>
            <person name="Gharbi K."/>
            <person name="Hall N."/>
            <person name="Watson M."/>
            <person name="Adriaenssens E.M."/>
            <person name="Foster-Nyarko E."/>
            <person name="Jarju S."/>
            <person name="Secka A."/>
            <person name="Antonio M."/>
            <person name="Oren A."/>
            <person name="Chaudhuri R.R."/>
            <person name="La Ragione R."/>
            <person name="Hildebrand F."/>
            <person name="Pallen M.J."/>
        </authorList>
    </citation>
    <scope>NUCLEOTIDE SEQUENCE</scope>
    <source>
        <strain evidence="4">ChiHjej13B12-24818</strain>
    </source>
</reference>
<dbReference type="PANTHER" id="PTHR42949:SF3">
    <property type="entry name" value="ANAEROBIC GLYCEROL-3-PHOSPHATE DEHYDROGENASE SUBUNIT B"/>
    <property type="match status" value="1"/>
</dbReference>
<dbReference type="Pfam" id="PF07992">
    <property type="entry name" value="Pyr_redox_2"/>
    <property type="match status" value="1"/>
</dbReference>
<reference evidence="4" key="2">
    <citation type="submission" date="2021-04" db="EMBL/GenBank/DDBJ databases">
        <authorList>
            <person name="Gilroy R."/>
        </authorList>
    </citation>
    <scope>NUCLEOTIDE SEQUENCE</scope>
    <source>
        <strain evidence="4">ChiHjej13B12-24818</strain>
    </source>
</reference>
<keyword evidence="1" id="KW-0560">Oxidoreductase</keyword>
<evidence type="ECO:0000313" key="4">
    <source>
        <dbReference type="EMBL" id="HJB09124.1"/>
    </source>
</evidence>
<dbReference type="PANTHER" id="PTHR42949">
    <property type="entry name" value="ANAEROBIC GLYCEROL-3-PHOSPHATE DEHYDROGENASE SUBUNIT B"/>
    <property type="match status" value="1"/>
</dbReference>
<dbReference type="SUPFAM" id="SSF51905">
    <property type="entry name" value="FAD/NAD(P)-binding domain"/>
    <property type="match status" value="1"/>
</dbReference>
<dbReference type="AlphaFoldDB" id="A0A9D2RMC0"/>
<evidence type="ECO:0000313" key="5">
    <source>
        <dbReference type="Proteomes" id="UP000823823"/>
    </source>
</evidence>
<dbReference type="InterPro" id="IPR051691">
    <property type="entry name" value="Metab_Enz_Cyan_OpOx_G3PDH"/>
</dbReference>
<organism evidence="4 5">
    <name type="scientific">Candidatus Brachybacterium merdavium</name>
    <dbReference type="NCBI Taxonomy" id="2838513"/>
    <lineage>
        <taxon>Bacteria</taxon>
        <taxon>Bacillati</taxon>
        <taxon>Actinomycetota</taxon>
        <taxon>Actinomycetes</taxon>
        <taxon>Micrococcales</taxon>
        <taxon>Dermabacteraceae</taxon>
        <taxon>Brachybacterium</taxon>
    </lineage>
</organism>
<proteinExistence type="predicted"/>
<dbReference type="Gene3D" id="1.10.10.1100">
    <property type="entry name" value="BFD-like [2Fe-2S]-binding domain"/>
    <property type="match status" value="1"/>
</dbReference>
<dbReference type="PRINTS" id="PR00368">
    <property type="entry name" value="FADPNR"/>
</dbReference>
<evidence type="ECO:0000259" key="3">
    <source>
        <dbReference type="Pfam" id="PF07992"/>
    </source>
</evidence>
<dbReference type="PRINTS" id="PR00469">
    <property type="entry name" value="PNDRDTASEII"/>
</dbReference>
<protein>
    <submittedName>
        <fullName evidence="4">FAD-dependent oxidoreductase</fullName>
    </submittedName>
</protein>
<gene>
    <name evidence="4" type="ORF">H9786_01125</name>
</gene>
<dbReference type="InterPro" id="IPR036188">
    <property type="entry name" value="FAD/NAD-bd_sf"/>
</dbReference>
<feature type="domain" description="FAD/NAD(P)-binding" evidence="3">
    <location>
        <begin position="11"/>
        <end position="342"/>
    </location>
</feature>
<accession>A0A9D2RMC0</accession>
<dbReference type="InterPro" id="IPR041854">
    <property type="entry name" value="BFD-like_2Fe2S-bd_dom_sf"/>
</dbReference>
<dbReference type="PIRSF" id="PIRSF037495">
    <property type="entry name" value="Opine_OX_OoxA/HcnB"/>
    <property type="match status" value="1"/>
</dbReference>
<dbReference type="Proteomes" id="UP000823823">
    <property type="component" value="Unassembled WGS sequence"/>
</dbReference>
<dbReference type="EMBL" id="DWZH01000008">
    <property type="protein sequence ID" value="HJB09124.1"/>
    <property type="molecule type" value="Genomic_DNA"/>
</dbReference>
<evidence type="ECO:0000256" key="1">
    <source>
        <dbReference type="ARBA" id="ARBA00023002"/>
    </source>
</evidence>
<comment type="caution">
    <text evidence="4">The sequence shown here is derived from an EMBL/GenBank/DDBJ whole genome shotgun (WGS) entry which is preliminary data.</text>
</comment>
<dbReference type="CDD" id="cd19946">
    <property type="entry name" value="GlpA-like_Fer2_BFD-like"/>
    <property type="match status" value="1"/>
</dbReference>
<dbReference type="GO" id="GO:0016491">
    <property type="term" value="F:oxidoreductase activity"/>
    <property type="evidence" value="ECO:0007669"/>
    <property type="project" value="UniProtKB-KW"/>
</dbReference>
<dbReference type="InterPro" id="IPR017224">
    <property type="entry name" value="Opine_Oxase_asu/HCN_bsu"/>
</dbReference>
<evidence type="ECO:0000256" key="2">
    <source>
        <dbReference type="SAM" id="MobiDB-lite"/>
    </source>
</evidence>
<feature type="region of interest" description="Disordered" evidence="2">
    <location>
        <begin position="471"/>
        <end position="490"/>
    </location>
</feature>
<dbReference type="Gene3D" id="3.50.50.60">
    <property type="entry name" value="FAD/NAD(P)-binding domain"/>
    <property type="match status" value="2"/>
</dbReference>
<name>A0A9D2RMC0_9MICO</name>
<sequence length="490" mass="50976">MTAGTAPIGAVVIGAGPAGLAAAAELVRAGTHVTLVDGSPRFGGQYWRHGAADDSPSAPSPRWHHGWSTYRELRDTLLGAEHAGHLTHLPSTHVWALDHGHAGGFDVHVAPTSEAVGPQDLCTIAAERVVLCPGAYDRQLPVPGWTLPGVMSAGSVQAFIKTQRRSPGQRVLLAGTGPFLMAAAATVLQTGARVAAICESTDLTGWLPGGASAALVPSKITEGAQYTSLLARHRVPFLRRHAVTEIRGEDRVRAVEVSRVDAAGAVVAGSARVLDDIDVVGLGWGFVPQTELLMQTGAETRLDGDGSLVGVVDGSQESSIPGLFLAGEITGVTGAAGAVAEGRVAGRAAAQSGTGRRRDAAARARHRTFAGAMHHAHPVPRRWEDWMRDETVVCRCEEVTYEEVTTARDDLALADPRSVKGSTRAGMGMCQGRICGFAMACLSSQSAARSDGDHAAARQVSNRPFAMPLSLGALAAEHTDGEQPGSASSR</sequence>